<comment type="caution">
    <text evidence="3">The sequence shown here is derived from an EMBL/GenBank/DDBJ whole genome shotgun (WGS) entry which is preliminary data.</text>
</comment>
<dbReference type="Proteomes" id="UP000570517">
    <property type="component" value="Unassembled WGS sequence"/>
</dbReference>
<dbReference type="RefSeq" id="WP_218620212.1">
    <property type="nucleotide sequence ID" value="NZ_JABFYL010000005.1"/>
</dbReference>
<keyword evidence="2" id="KW-1133">Transmembrane helix</keyword>
<dbReference type="GO" id="GO:0016791">
    <property type="term" value="F:phosphatase activity"/>
    <property type="evidence" value="ECO:0007669"/>
    <property type="project" value="TreeGrafter"/>
</dbReference>
<protein>
    <recommendedName>
        <fullName evidence="5">Phosphoglycerate mutase</fullName>
    </recommendedName>
</protein>
<feature type="region of interest" description="Disordered" evidence="1">
    <location>
        <begin position="1"/>
        <end position="20"/>
    </location>
</feature>
<evidence type="ECO:0000313" key="4">
    <source>
        <dbReference type="Proteomes" id="UP000570517"/>
    </source>
</evidence>
<dbReference type="Pfam" id="PF00300">
    <property type="entry name" value="His_Phos_1"/>
    <property type="match status" value="1"/>
</dbReference>
<gene>
    <name evidence="3" type="ORF">HLY00_4695</name>
</gene>
<evidence type="ECO:0000256" key="2">
    <source>
        <dbReference type="SAM" id="Phobius"/>
    </source>
</evidence>
<dbReference type="CDD" id="cd07067">
    <property type="entry name" value="HP_PGM_like"/>
    <property type="match status" value="1"/>
</dbReference>
<feature type="compositionally biased region" description="Acidic residues" evidence="1">
    <location>
        <begin position="417"/>
        <end position="436"/>
    </location>
</feature>
<name>A0A850PEE1_9MYCO</name>
<dbReference type="Gene3D" id="3.40.50.1240">
    <property type="entry name" value="Phosphoglycerate mutase-like"/>
    <property type="match status" value="1"/>
</dbReference>
<accession>A0A850PEE1</accession>
<dbReference type="GO" id="GO:0005737">
    <property type="term" value="C:cytoplasm"/>
    <property type="evidence" value="ECO:0007669"/>
    <property type="project" value="TreeGrafter"/>
</dbReference>
<feature type="compositionally biased region" description="Basic and acidic residues" evidence="1">
    <location>
        <begin position="437"/>
        <end position="464"/>
    </location>
</feature>
<keyword evidence="2" id="KW-0812">Transmembrane</keyword>
<evidence type="ECO:0008006" key="5">
    <source>
        <dbReference type="Google" id="ProtNLM"/>
    </source>
</evidence>
<dbReference type="PANTHER" id="PTHR48100:SF58">
    <property type="entry name" value="PE-PGRS FAMILY PROTEIN PE_PGRS11"/>
    <property type="match status" value="1"/>
</dbReference>
<feature type="transmembrane region" description="Helical" evidence="2">
    <location>
        <begin position="23"/>
        <end position="47"/>
    </location>
</feature>
<reference evidence="3 4" key="1">
    <citation type="submission" date="2020-05" db="EMBL/GenBank/DDBJ databases">
        <title>Draft genome sequence of Mycobacterium hippocampi DL, isolated from European seabass, Dicentrarchus labrax, reared in fish farms.</title>
        <authorList>
            <person name="Stathopoulou P."/>
            <person name="Asimakis E."/>
            <person name="Tzokas K."/>
            <person name="Batargias C."/>
            <person name="Tsiamis G."/>
        </authorList>
    </citation>
    <scope>NUCLEOTIDE SEQUENCE [LARGE SCALE GENOMIC DNA]</scope>
    <source>
        <strain evidence="3 4">DL</strain>
    </source>
</reference>
<dbReference type="EMBL" id="JABFYL010000005">
    <property type="protein sequence ID" value="NVN48538.1"/>
    <property type="molecule type" value="Genomic_DNA"/>
</dbReference>
<evidence type="ECO:0000313" key="3">
    <source>
        <dbReference type="EMBL" id="NVN48538.1"/>
    </source>
</evidence>
<keyword evidence="4" id="KW-1185">Reference proteome</keyword>
<keyword evidence="2" id="KW-0472">Membrane</keyword>
<dbReference type="PANTHER" id="PTHR48100">
    <property type="entry name" value="BROAD-SPECIFICITY PHOSPHATASE YOR283W-RELATED"/>
    <property type="match status" value="1"/>
</dbReference>
<sequence>MNDAAEPDTGERDTGRPRRRRSAVWRVLGVAITALALLLGAAVPAAAAELMRVTFVRHGQSAGNASGLIDTTTPGPVITELGQQQSRTVAGTLGDNNYDSIYASTMVRTQLTAAPMSQYLRLPIQVLPGLQEIEAGVFEGTPESQAADGYGLFPLAWSIQGNRDLRIPGSIDGNEFDARMDGALKTIWDKGDRNSVIFSHGGAIMFWTMMNAVNLTAAQKIDLLRTAPLSNTNYVIVEGNPEDGWTLMNWNGRLFSPEPTFGAEVRRQLRTLNRQLATSVAQFVESFASRDFATIATAFNRSVADAVYSIAKYHRAIHAKVIHDLDKIFRPTAEAPTEVSTVVAAPEAATDTATTEATTTAVSTSDDTDTTETTRTMSSKRDVADAEPTEQSLTDDAAPTEKPLADDESPVDTTDRDSDEDAPTDLADEVRDDEESSDNRDDSSEEKSADSDTADDKSTDRSDSADAGGDSDSGSERDAA</sequence>
<dbReference type="InterPro" id="IPR013078">
    <property type="entry name" value="His_Pase_superF_clade-1"/>
</dbReference>
<dbReference type="InterPro" id="IPR050275">
    <property type="entry name" value="PGM_Phosphatase"/>
</dbReference>
<dbReference type="SMART" id="SM00855">
    <property type="entry name" value="PGAM"/>
    <property type="match status" value="1"/>
</dbReference>
<dbReference type="InterPro" id="IPR029033">
    <property type="entry name" value="His_PPase_superfam"/>
</dbReference>
<proteinExistence type="predicted"/>
<dbReference type="AlphaFoldDB" id="A0A850PEE1"/>
<feature type="compositionally biased region" description="Low complexity" evidence="1">
    <location>
        <begin position="341"/>
        <end position="365"/>
    </location>
</feature>
<feature type="region of interest" description="Disordered" evidence="1">
    <location>
        <begin position="340"/>
        <end position="480"/>
    </location>
</feature>
<evidence type="ECO:0000256" key="1">
    <source>
        <dbReference type="SAM" id="MobiDB-lite"/>
    </source>
</evidence>
<organism evidence="3 4">
    <name type="scientific">Mycolicibacterium hippocampi</name>
    <dbReference type="NCBI Taxonomy" id="659824"/>
    <lineage>
        <taxon>Bacteria</taxon>
        <taxon>Bacillati</taxon>
        <taxon>Actinomycetota</taxon>
        <taxon>Actinomycetes</taxon>
        <taxon>Mycobacteriales</taxon>
        <taxon>Mycobacteriaceae</taxon>
        <taxon>Mycolicibacterium</taxon>
    </lineage>
</organism>
<dbReference type="SUPFAM" id="SSF53254">
    <property type="entry name" value="Phosphoglycerate mutase-like"/>
    <property type="match status" value="1"/>
</dbReference>